<dbReference type="AlphaFoldDB" id="A0A0V1E7Y8"/>
<comment type="caution">
    <text evidence="3">The sequence shown here is derived from an EMBL/GenBank/DDBJ whole genome shotgun (WGS) entry which is preliminary data.</text>
</comment>
<name>A0A0V1E7Y8_TRIPS</name>
<gene>
    <name evidence="3" type="ORF">T4A_10006</name>
    <name evidence="1" type="ORF">T4A_6917</name>
    <name evidence="2" type="ORF">T4A_7883</name>
</gene>
<protein>
    <submittedName>
        <fullName evidence="3">Uncharacterized protein</fullName>
    </submittedName>
</protein>
<evidence type="ECO:0000313" key="3">
    <source>
        <dbReference type="EMBL" id="KRY69426.1"/>
    </source>
</evidence>
<dbReference type="EMBL" id="JYDR01000091">
    <property type="protein sequence ID" value="KRY69426.1"/>
    <property type="molecule type" value="Genomic_DNA"/>
</dbReference>
<evidence type="ECO:0000313" key="1">
    <source>
        <dbReference type="EMBL" id="KRY64612.1"/>
    </source>
</evidence>
<evidence type="ECO:0000313" key="2">
    <source>
        <dbReference type="EMBL" id="KRY64821.1"/>
    </source>
</evidence>
<proteinExistence type="predicted"/>
<evidence type="ECO:0000313" key="4">
    <source>
        <dbReference type="Proteomes" id="UP000054632"/>
    </source>
</evidence>
<organism evidence="3 4">
    <name type="scientific">Trichinella pseudospiralis</name>
    <name type="common">Parasitic roundworm</name>
    <dbReference type="NCBI Taxonomy" id="6337"/>
    <lineage>
        <taxon>Eukaryota</taxon>
        <taxon>Metazoa</taxon>
        <taxon>Ecdysozoa</taxon>
        <taxon>Nematoda</taxon>
        <taxon>Enoplea</taxon>
        <taxon>Dorylaimia</taxon>
        <taxon>Trichinellida</taxon>
        <taxon>Trichinellidae</taxon>
        <taxon>Trichinella</taxon>
    </lineage>
</organism>
<reference evidence="3 4" key="1">
    <citation type="submission" date="2015-01" db="EMBL/GenBank/DDBJ databases">
        <title>Evolution of Trichinella species and genotypes.</title>
        <authorList>
            <person name="Korhonen P.K."/>
            <person name="Edoardo P."/>
            <person name="Giuseppe L.R."/>
            <person name="Gasser R.B."/>
        </authorList>
    </citation>
    <scope>NUCLEOTIDE SEQUENCE [LARGE SCALE GENOMIC DNA]</scope>
    <source>
        <strain evidence="3">ISS13</strain>
    </source>
</reference>
<dbReference type="EMBL" id="JYDR01000268">
    <property type="protein sequence ID" value="KRY64821.1"/>
    <property type="molecule type" value="Genomic_DNA"/>
</dbReference>
<sequence length="61" mass="7309">MYSDGQNANFTGHSLDKYKIVFNQTLQQFLNCRKNYKPGMDLVGRCQIAYFTRYSRTYIWN</sequence>
<dbReference type="EMBL" id="JYDR01000339">
    <property type="protein sequence ID" value="KRY64612.1"/>
    <property type="molecule type" value="Genomic_DNA"/>
</dbReference>
<accession>A0A0V1E7Y8</accession>
<dbReference type="Proteomes" id="UP000054632">
    <property type="component" value="Unassembled WGS sequence"/>
</dbReference>